<accession>F8MIV8</accession>
<dbReference type="AlphaFoldDB" id="F8MIV8"/>
<protein>
    <submittedName>
        <fullName evidence="1">Uncharacterized protein</fullName>
    </submittedName>
</protein>
<dbReference type="RefSeq" id="XP_009848747.1">
    <property type="nucleotide sequence ID" value="XM_009850445.1"/>
</dbReference>
<evidence type="ECO:0000313" key="2">
    <source>
        <dbReference type="Proteomes" id="UP000008065"/>
    </source>
</evidence>
<dbReference type="VEuPathDB" id="FungiDB:NEUTE1DRAFT_38409"/>
<evidence type="ECO:0000313" key="1">
    <source>
        <dbReference type="EMBL" id="EGO59855.1"/>
    </source>
</evidence>
<dbReference type="Proteomes" id="UP000008065">
    <property type="component" value="Unassembled WGS sequence"/>
</dbReference>
<name>F8MIV8_NEUT8</name>
<dbReference type="HOGENOM" id="CLU_665789_0_0_1"/>
<sequence>MSRRLIVECLGSLSAINRLSIFGDLLIGYLDVIFPSLVAVGRHIGLTGPLRVLNTANQGRLPAKVIERDGFAIPGLAIRPESPTNEHQGFIDIMGYLRFLPHTQGVEKGRHTKTRKGFRAYMRCVHCTLTKRNGFESVFHFHPNSTPTSGQTHPDACKASKHEAVCILVPDPPPLTQIGHGVKRIRSHVRDHPPGNGHHIPELAQVAADGYPQSTTATTTEPGATCGAWSSLRTLWANLSLPEVAQTLPSSPNLGPHPFATECPAETNHRLHRRKRHAVTEVGSFGLAQVDFMGLVKTHESPAAASLACLETSPAFACPTSMSLHASHLGPLSVRTLGLTHSSDDDLLVSWEAVACCQGTASLTKNGLGCNTAPMCLRLWQTSCVDMLGFEWLSGMAQGLGVSSPIVVHGGLG</sequence>
<dbReference type="OrthoDB" id="10680274at2759"/>
<dbReference type="GeneID" id="20827642"/>
<reference evidence="2" key="1">
    <citation type="journal article" date="2011" name="Genetics">
        <title>Massive changes in genome architecture accompany the transition to self-fertility in the filamentous fungus Neurospora tetrasperma.</title>
        <authorList>
            <person name="Ellison C.E."/>
            <person name="Stajich J.E."/>
            <person name="Jacobson D.J."/>
            <person name="Natvig D.O."/>
            <person name="Lapidus A."/>
            <person name="Foster B."/>
            <person name="Aerts A."/>
            <person name="Riley R."/>
            <person name="Lindquist E.A."/>
            <person name="Grigoriev I.V."/>
            <person name="Taylor J.W."/>
        </authorList>
    </citation>
    <scope>NUCLEOTIDE SEQUENCE [LARGE SCALE GENOMIC DNA]</scope>
    <source>
        <strain evidence="2">FGSC 2508 / P0657</strain>
    </source>
</reference>
<organism evidence="1 2">
    <name type="scientific">Neurospora tetrasperma (strain FGSC 2508 / ATCC MYA-4615 / P0657)</name>
    <dbReference type="NCBI Taxonomy" id="510951"/>
    <lineage>
        <taxon>Eukaryota</taxon>
        <taxon>Fungi</taxon>
        <taxon>Dikarya</taxon>
        <taxon>Ascomycota</taxon>
        <taxon>Pezizomycotina</taxon>
        <taxon>Sordariomycetes</taxon>
        <taxon>Sordariomycetidae</taxon>
        <taxon>Sordariales</taxon>
        <taxon>Sordariaceae</taxon>
        <taxon>Neurospora</taxon>
    </lineage>
</organism>
<proteinExistence type="predicted"/>
<dbReference type="EMBL" id="GL891303">
    <property type="protein sequence ID" value="EGO59855.1"/>
    <property type="molecule type" value="Genomic_DNA"/>
</dbReference>
<dbReference type="KEGG" id="nte:NEUTE1DRAFT38409"/>
<keyword evidence="2" id="KW-1185">Reference proteome</keyword>
<gene>
    <name evidence="1" type="ORF">NEUTE1DRAFT_38409</name>
</gene>